<reference evidence="24" key="2">
    <citation type="submission" date="2015-06" db="UniProtKB">
        <authorList>
            <consortium name="EnsemblMetazoa"/>
        </authorList>
    </citation>
    <scope>IDENTIFICATION</scope>
</reference>
<dbReference type="InterPro" id="IPR020845">
    <property type="entry name" value="AMP-binding_CS"/>
</dbReference>
<reference evidence="25" key="1">
    <citation type="submission" date="2011-08" db="EMBL/GenBank/DDBJ databases">
        <authorList>
            <person name="Rombauts S."/>
        </authorList>
    </citation>
    <scope>NUCLEOTIDE SEQUENCE</scope>
    <source>
        <strain evidence="25">London</strain>
    </source>
</reference>
<dbReference type="GO" id="GO:0005886">
    <property type="term" value="C:plasma membrane"/>
    <property type="evidence" value="ECO:0007669"/>
    <property type="project" value="UniProtKB-SubCell"/>
</dbReference>
<evidence type="ECO:0000256" key="6">
    <source>
        <dbReference type="ARBA" id="ARBA00022692"/>
    </source>
</evidence>
<dbReference type="GO" id="GO:0005324">
    <property type="term" value="F:long-chain fatty acid transmembrane transporter activity"/>
    <property type="evidence" value="ECO:0007669"/>
    <property type="project" value="TreeGrafter"/>
</dbReference>
<evidence type="ECO:0000256" key="2">
    <source>
        <dbReference type="ARBA" id="ARBA00006432"/>
    </source>
</evidence>
<dbReference type="FunFam" id="3.30.300.30:FF:000002">
    <property type="entry name" value="Long-chain fatty acid transport protein 1"/>
    <property type="match status" value="1"/>
</dbReference>
<keyword evidence="8" id="KW-0443">Lipid metabolism</keyword>
<evidence type="ECO:0000256" key="1">
    <source>
        <dbReference type="ARBA" id="ARBA00004651"/>
    </source>
</evidence>
<dbReference type="FunFam" id="3.40.50.12780:FF:000019">
    <property type="entry name" value="Long-chain fatty acid transporter"/>
    <property type="match status" value="1"/>
</dbReference>
<evidence type="ECO:0000256" key="14">
    <source>
        <dbReference type="ARBA" id="ARBA00026121"/>
    </source>
</evidence>
<keyword evidence="7" id="KW-0547">Nucleotide-binding</keyword>
<feature type="domain" description="AMP-binding enzyme C-terminal" evidence="23">
    <location>
        <begin position="444"/>
        <end position="519"/>
    </location>
</feature>
<keyword evidence="8" id="KW-0276">Fatty acid metabolism</keyword>
<keyword evidence="13" id="KW-0576">Peroxisome</keyword>
<keyword evidence="5" id="KW-0436">Ligase</keyword>
<dbReference type="Pfam" id="PF00501">
    <property type="entry name" value="AMP-binding"/>
    <property type="match status" value="1"/>
</dbReference>
<evidence type="ECO:0000256" key="3">
    <source>
        <dbReference type="ARBA" id="ARBA00022448"/>
    </source>
</evidence>
<evidence type="ECO:0000256" key="5">
    <source>
        <dbReference type="ARBA" id="ARBA00022598"/>
    </source>
</evidence>
<dbReference type="NCBIfam" id="NF006134">
    <property type="entry name" value="PRK08279.1"/>
    <property type="match status" value="1"/>
</dbReference>
<keyword evidence="25" id="KW-1185">Reference proteome</keyword>
<evidence type="ECO:0000256" key="8">
    <source>
        <dbReference type="ARBA" id="ARBA00022832"/>
    </source>
</evidence>
<keyword evidence="9" id="KW-0067">ATP-binding</keyword>
<dbReference type="GO" id="GO:0005789">
    <property type="term" value="C:endoplasmic reticulum membrane"/>
    <property type="evidence" value="ECO:0007669"/>
    <property type="project" value="TreeGrafter"/>
</dbReference>
<comment type="catalytic activity">
    <reaction evidence="18">
        <text>tetracosanoate + ATP + CoA = tetracosanoyl-CoA + AMP + diphosphate</text>
        <dbReference type="Rhea" id="RHEA:33639"/>
        <dbReference type="ChEBI" id="CHEBI:30616"/>
        <dbReference type="ChEBI" id="CHEBI:31014"/>
        <dbReference type="ChEBI" id="CHEBI:33019"/>
        <dbReference type="ChEBI" id="CHEBI:57287"/>
        <dbReference type="ChEBI" id="CHEBI:65052"/>
        <dbReference type="ChEBI" id="CHEBI:456215"/>
    </reaction>
    <physiologicalReaction direction="left-to-right" evidence="18">
        <dbReference type="Rhea" id="RHEA:33640"/>
    </physiologicalReaction>
</comment>
<keyword evidence="6" id="KW-0812">Transmembrane</keyword>
<dbReference type="GO" id="GO:0005778">
    <property type="term" value="C:peroxisomal membrane"/>
    <property type="evidence" value="ECO:0007669"/>
    <property type="project" value="UniProtKB-SubCell"/>
</dbReference>
<keyword evidence="12" id="KW-0472">Membrane</keyword>
<dbReference type="HOGENOM" id="CLU_000022_46_2_1"/>
<dbReference type="Gene3D" id="3.30.300.30">
    <property type="match status" value="1"/>
</dbReference>
<evidence type="ECO:0000256" key="21">
    <source>
        <dbReference type="ARBA" id="ARBA00078285"/>
    </source>
</evidence>
<dbReference type="InterPro" id="IPR045851">
    <property type="entry name" value="AMP-bd_C_sf"/>
</dbReference>
<evidence type="ECO:0000256" key="20">
    <source>
        <dbReference type="ARBA" id="ARBA00068795"/>
    </source>
</evidence>
<sequence>MLEIKKVEYHSLIYQGKVWTFKDLDSFSNRIAQTFVSAGYKPGDDVALFMDNRPEFVGIWLGAAKAGLTTAFLNTNLKSSTLLHSISAVKTRALIYDSALESVVQDLLDSPQFDRSIDIYSYGDKQTHDGNKKEIKALKPLLDHTTDEPVNHRGNFSDRLFYIYTSGTTGLPKAAIITNARFFVFGYGIHKIMEMQPNDILYTPLPLYHFAGTVLGTSQCILYGTSIVLRNKFSAKHFWDDCRENGCTVAQYIGEVARYLLAVPPSEKDRDHKVRCVYGNGFRPSLWSEFKNRFGIERIVEFYGATEGNSSTVNLDNREGSCGFITVLLPQWILKKLYPVMLIRVDQETGEPLRNEKGLCERCKPGEVGQLVGLIKHKDPIKQFDGYADNEATKKKIIRNVFTEGDTYYASGDLLTMDELGYFYFKDRTGDTYRWKGENVSTGEVEAVIGAITNHADTVVYGVIVPGNEGRAGMAAIKDTTGSLDLKDLLNKMKKELPQYAIPVFIRLTSDIEITSTFKMPKVNLKKEGYDINLIKDSVFVLDSKSEEYKKLDENIYKKIISGEFKF</sequence>
<dbReference type="eggNOG" id="KOG1179">
    <property type="taxonomic scope" value="Eukaryota"/>
</dbReference>
<feature type="domain" description="AMP-dependent synthetase/ligase" evidence="22">
    <location>
        <begin position="9"/>
        <end position="356"/>
    </location>
</feature>
<dbReference type="PROSITE" id="PS00455">
    <property type="entry name" value="AMP_BINDING"/>
    <property type="match status" value="1"/>
</dbReference>
<evidence type="ECO:0000256" key="11">
    <source>
        <dbReference type="ARBA" id="ARBA00023055"/>
    </source>
</evidence>
<keyword evidence="4" id="KW-1003">Cell membrane</keyword>
<dbReference type="InterPro" id="IPR025110">
    <property type="entry name" value="AMP-bd_C"/>
</dbReference>
<comment type="catalytic activity">
    <reaction evidence="15">
        <text>a very long-chain fatty acid + ATP + CoA = a very long-chain fatty acyl-CoA + AMP + diphosphate</text>
        <dbReference type="Rhea" id="RHEA:54536"/>
        <dbReference type="ChEBI" id="CHEBI:30616"/>
        <dbReference type="ChEBI" id="CHEBI:33019"/>
        <dbReference type="ChEBI" id="CHEBI:57287"/>
        <dbReference type="ChEBI" id="CHEBI:58950"/>
        <dbReference type="ChEBI" id="CHEBI:138261"/>
        <dbReference type="ChEBI" id="CHEBI:456215"/>
    </reaction>
    <physiologicalReaction direction="left-to-right" evidence="15">
        <dbReference type="Rhea" id="RHEA:54537"/>
    </physiologicalReaction>
</comment>
<evidence type="ECO:0000259" key="23">
    <source>
        <dbReference type="Pfam" id="PF13193"/>
    </source>
</evidence>
<evidence type="ECO:0000256" key="17">
    <source>
        <dbReference type="ARBA" id="ARBA00046271"/>
    </source>
</evidence>
<dbReference type="GO" id="GO:0004467">
    <property type="term" value="F:long-chain fatty acid-CoA ligase activity"/>
    <property type="evidence" value="ECO:0007669"/>
    <property type="project" value="UniProtKB-EC"/>
</dbReference>
<dbReference type="Proteomes" id="UP000015104">
    <property type="component" value="Unassembled WGS sequence"/>
</dbReference>
<dbReference type="GO" id="GO:0044539">
    <property type="term" value="P:long-chain fatty acid import into cell"/>
    <property type="evidence" value="ECO:0007669"/>
    <property type="project" value="TreeGrafter"/>
</dbReference>
<evidence type="ECO:0000256" key="4">
    <source>
        <dbReference type="ARBA" id="ARBA00022475"/>
    </source>
</evidence>
<dbReference type="EMBL" id="CAEY01001951">
    <property type="status" value="NOT_ANNOTATED_CDS"/>
    <property type="molecule type" value="Genomic_DNA"/>
</dbReference>
<evidence type="ECO:0000256" key="7">
    <source>
        <dbReference type="ARBA" id="ARBA00022741"/>
    </source>
</evidence>
<keyword evidence="3" id="KW-0813">Transport</keyword>
<keyword evidence="10" id="KW-1133">Transmembrane helix</keyword>
<evidence type="ECO:0000256" key="16">
    <source>
        <dbReference type="ARBA" id="ARBA00041297"/>
    </source>
</evidence>
<comment type="similarity">
    <text evidence="2">Belongs to the ATP-dependent AMP-binding enzyme family.</text>
</comment>
<dbReference type="EC" id="6.2.1.3" evidence="14"/>
<dbReference type="STRING" id="32264.T1KBI6"/>
<evidence type="ECO:0000256" key="19">
    <source>
        <dbReference type="ARBA" id="ARBA00060276"/>
    </source>
</evidence>
<dbReference type="Pfam" id="PF13193">
    <property type="entry name" value="AMP-binding_C"/>
    <property type="match status" value="1"/>
</dbReference>
<evidence type="ECO:0000256" key="18">
    <source>
        <dbReference type="ARBA" id="ARBA00048666"/>
    </source>
</evidence>
<dbReference type="EnsemblMetazoa" id="tetur08g04220.1">
    <property type="protein sequence ID" value="tetur08g04220.1"/>
    <property type="gene ID" value="tetur08g04220"/>
</dbReference>
<evidence type="ECO:0000259" key="22">
    <source>
        <dbReference type="Pfam" id="PF00501"/>
    </source>
</evidence>
<name>T1KBI6_TETUR</name>
<evidence type="ECO:0000313" key="24">
    <source>
        <dbReference type="EnsemblMetazoa" id="tetur08g04220.1"/>
    </source>
</evidence>
<dbReference type="InterPro" id="IPR042099">
    <property type="entry name" value="ANL_N_sf"/>
</dbReference>
<evidence type="ECO:0000256" key="12">
    <source>
        <dbReference type="ARBA" id="ARBA00023136"/>
    </source>
</evidence>
<dbReference type="InterPro" id="IPR000873">
    <property type="entry name" value="AMP-dep_synth/lig_dom"/>
</dbReference>
<dbReference type="PANTHER" id="PTHR43107">
    <property type="entry name" value="LONG-CHAIN FATTY ACID TRANSPORT PROTEIN"/>
    <property type="match status" value="1"/>
</dbReference>
<evidence type="ECO:0000313" key="25">
    <source>
        <dbReference type="Proteomes" id="UP000015104"/>
    </source>
</evidence>
<dbReference type="SUPFAM" id="SSF56801">
    <property type="entry name" value="Acetyl-CoA synthetase-like"/>
    <property type="match status" value="1"/>
</dbReference>
<evidence type="ECO:0000256" key="10">
    <source>
        <dbReference type="ARBA" id="ARBA00022989"/>
    </source>
</evidence>
<proteinExistence type="inferred from homology"/>
<dbReference type="AlphaFoldDB" id="T1KBI6"/>
<accession>T1KBI6</accession>
<dbReference type="GO" id="GO:0005524">
    <property type="term" value="F:ATP binding"/>
    <property type="evidence" value="ECO:0007669"/>
    <property type="project" value="UniProtKB-KW"/>
</dbReference>
<evidence type="ECO:0000256" key="13">
    <source>
        <dbReference type="ARBA" id="ARBA00023140"/>
    </source>
</evidence>
<protein>
    <recommendedName>
        <fullName evidence="20">Very long-chain fatty acid transport protein</fullName>
        <ecNumber evidence="14">6.2.1.3</ecNumber>
    </recommendedName>
    <alternativeName>
        <fullName evidence="16">Long-chain-fatty-acid--CoA ligase</fullName>
    </alternativeName>
    <alternativeName>
        <fullName evidence="21">Very-long-chain acyl-CoA synthetase</fullName>
    </alternativeName>
</protein>
<dbReference type="PANTHER" id="PTHR43107:SF15">
    <property type="entry name" value="FATTY ACID TRANSPORT PROTEIN 3, ISOFORM A"/>
    <property type="match status" value="1"/>
</dbReference>
<organism evidence="24 25">
    <name type="scientific">Tetranychus urticae</name>
    <name type="common">Two-spotted spider mite</name>
    <dbReference type="NCBI Taxonomy" id="32264"/>
    <lineage>
        <taxon>Eukaryota</taxon>
        <taxon>Metazoa</taxon>
        <taxon>Ecdysozoa</taxon>
        <taxon>Arthropoda</taxon>
        <taxon>Chelicerata</taxon>
        <taxon>Arachnida</taxon>
        <taxon>Acari</taxon>
        <taxon>Acariformes</taxon>
        <taxon>Trombidiformes</taxon>
        <taxon>Prostigmata</taxon>
        <taxon>Eleutherengona</taxon>
        <taxon>Raphignathae</taxon>
        <taxon>Tetranychoidea</taxon>
        <taxon>Tetranychidae</taxon>
        <taxon>Tetranychus</taxon>
    </lineage>
</organism>
<comment type="subcellular location">
    <subcellularLocation>
        <location evidence="1">Cell membrane</location>
        <topology evidence="1">Multi-pass membrane protein</topology>
    </subcellularLocation>
    <subcellularLocation>
        <location evidence="17">Peroxisome membrane</location>
    </subcellularLocation>
</comment>
<comment type="function">
    <text evidence="19">Acyl-CoA synthetase required for both the import of long chain fatty acids (LCFAs) (C14-C18) and the activation very long chain fatty acids (VLCFAs) (C20-C26) by esterification of the fatty acids into metabolically active CoA-thioesters for subsequent degradation or incorporation into phospholipids. The transport and fatty acyl-CoA synthetase activities are genetically separable and are thus independent activities. Esterifies VLCFAs in the peroxisome matrix. The VLCFAs are actively transported into peroxisomes by a PXA1-PXA2 heterodimeric transporter in the peroxisomal membrane.</text>
</comment>
<evidence type="ECO:0000256" key="15">
    <source>
        <dbReference type="ARBA" id="ARBA00036527"/>
    </source>
</evidence>
<keyword evidence="11" id="KW-0445">Lipid transport</keyword>
<evidence type="ECO:0000256" key="9">
    <source>
        <dbReference type="ARBA" id="ARBA00022840"/>
    </source>
</evidence>
<dbReference type="Gene3D" id="3.40.50.12780">
    <property type="entry name" value="N-terminal domain of ligase-like"/>
    <property type="match status" value="1"/>
</dbReference>